<evidence type="ECO:0000313" key="2">
    <source>
        <dbReference type="Proteomes" id="UP000035682"/>
    </source>
</evidence>
<organism evidence="1">
    <name type="scientific">Strongyloides ratti</name>
    <name type="common">Parasitic roundworm</name>
    <dbReference type="NCBI Taxonomy" id="34506"/>
    <lineage>
        <taxon>Eukaryota</taxon>
        <taxon>Metazoa</taxon>
        <taxon>Ecdysozoa</taxon>
        <taxon>Nematoda</taxon>
        <taxon>Chromadorea</taxon>
        <taxon>Rhabditida</taxon>
        <taxon>Tylenchina</taxon>
        <taxon>Panagrolaimomorpha</taxon>
        <taxon>Strongyloidoidea</taxon>
        <taxon>Strongyloididae</taxon>
        <taxon>Strongyloides</taxon>
    </lineage>
</organism>
<proteinExistence type="predicted"/>
<dbReference type="PANTHER" id="PTHR35014">
    <property type="entry name" value="INFECTION RESPONSE PROTEIN-RELATED"/>
    <property type="match status" value="1"/>
</dbReference>
<dbReference type="RefSeq" id="XP_024500110.1">
    <property type="nucleotide sequence ID" value="XM_024645870.1"/>
</dbReference>
<dbReference type="WBParaSite" id="SRAE_0000003300.1">
    <property type="protein sequence ID" value="SRAE_0000003300.1"/>
    <property type="gene ID" value="WBGene00255770"/>
</dbReference>
<reference evidence="1" key="1">
    <citation type="submission" date="2014-09" db="EMBL/GenBank/DDBJ databases">
        <authorList>
            <person name="Aslett A.Martin."/>
        </authorList>
    </citation>
    <scope>NUCLEOTIDE SEQUENCE</scope>
    <source>
        <strain evidence="1">ED321 Heterogonic</strain>
    </source>
</reference>
<dbReference type="GeneID" id="36373268"/>
<keyword evidence="2" id="KW-1185">Reference proteome</keyword>
<evidence type="ECO:0000313" key="3">
    <source>
        <dbReference type="WBParaSite" id="SRAE_0000003300.1"/>
    </source>
</evidence>
<evidence type="ECO:0000313" key="4">
    <source>
        <dbReference type="WormBase" id="SRAE_0000003300"/>
    </source>
</evidence>
<gene>
    <name evidence="1 3 4" type="ORF">SRAE_0000003300</name>
</gene>
<reference evidence="3" key="3">
    <citation type="submission" date="2020-12" db="UniProtKB">
        <authorList>
            <consortium name="WormBaseParasite"/>
        </authorList>
    </citation>
    <scope>IDENTIFICATION</scope>
</reference>
<dbReference type="OMA" id="CNILMIT"/>
<sequence length="228" mass="25794">MINLLKFLSIISVGNKILQQNIENSVSASTCLQSSYDTVLNCYQNYFSNFNLTIGSEKIFPDYQTFVVRRAKLQISSNVTEFKNICNFQNKLTSCLGDAANCINPQDLLKIGTFNNNDNYHYAGDYAMSKYECTEAYNYILNNFNCLSSISFLGHDMITKCTNDLEKNIPTKGECSALNDYTNCLDNIYLSFCGNKAADFSCNILMITYNIEIPFCNGKFLKCNPLKD</sequence>
<reference evidence="2" key="2">
    <citation type="submission" date="2014-09" db="EMBL/GenBank/DDBJ databases">
        <authorList>
            <person name="Martin A.A."/>
        </authorList>
    </citation>
    <scope>NUCLEOTIDE SEQUENCE</scope>
    <source>
        <strain evidence="2">ED321</strain>
    </source>
</reference>
<dbReference type="AlphaFoldDB" id="A0A090KU03"/>
<dbReference type="EMBL" id="LN609405">
    <property type="protein sequence ID" value="CEF60901.1"/>
    <property type="molecule type" value="Genomic_DNA"/>
</dbReference>
<dbReference type="PANTHER" id="PTHR35014:SF1">
    <property type="entry name" value="INFECTION RESPONSE PROTEIN"/>
    <property type="match status" value="1"/>
</dbReference>
<accession>A0A090KU03</accession>
<dbReference type="CTD" id="36373268"/>
<dbReference type="Proteomes" id="UP000035682">
    <property type="component" value="Unplaced"/>
</dbReference>
<dbReference type="WormBase" id="SRAE_0000003300">
    <property type="protein sequence ID" value="SRP12329"/>
    <property type="gene ID" value="WBGene00255770"/>
</dbReference>
<evidence type="ECO:0000313" key="1">
    <source>
        <dbReference type="EMBL" id="CEF60901.1"/>
    </source>
</evidence>
<protein>
    <submittedName>
        <fullName evidence="3">DUF19 domain-containing protein</fullName>
    </submittedName>
</protein>
<name>A0A090KU03_STRRB</name>